<protein>
    <recommendedName>
        <fullName evidence="3">MmcQ-like protein</fullName>
    </recommendedName>
</protein>
<dbReference type="SUPFAM" id="SSF142906">
    <property type="entry name" value="YjbR-like"/>
    <property type="match status" value="1"/>
</dbReference>
<dbReference type="PANTHER" id="PTHR35145:SF1">
    <property type="entry name" value="CYTOPLASMIC PROTEIN"/>
    <property type="match status" value="1"/>
</dbReference>
<name>A0ABQ4N4T1_9BACL</name>
<evidence type="ECO:0008006" key="3">
    <source>
        <dbReference type="Google" id="ProtNLM"/>
    </source>
</evidence>
<dbReference type="RefSeq" id="WP_213528443.1">
    <property type="nucleotide sequence ID" value="NZ_BOVJ01000057.1"/>
</dbReference>
<dbReference type="EMBL" id="BOVJ01000057">
    <property type="protein sequence ID" value="GIQ63170.1"/>
    <property type="molecule type" value="Genomic_DNA"/>
</dbReference>
<comment type="caution">
    <text evidence="1">The sequence shown here is derived from an EMBL/GenBank/DDBJ whole genome shotgun (WGS) entry which is preliminary data.</text>
</comment>
<organism evidence="1 2">
    <name type="scientific">Paenibacillus cisolokensis</name>
    <dbReference type="NCBI Taxonomy" id="1658519"/>
    <lineage>
        <taxon>Bacteria</taxon>
        <taxon>Bacillati</taxon>
        <taxon>Bacillota</taxon>
        <taxon>Bacilli</taxon>
        <taxon>Bacillales</taxon>
        <taxon>Paenibacillaceae</taxon>
        <taxon>Paenibacillus</taxon>
    </lineage>
</organism>
<dbReference type="Pfam" id="PF04237">
    <property type="entry name" value="YjbR"/>
    <property type="match status" value="1"/>
</dbReference>
<evidence type="ECO:0000313" key="2">
    <source>
        <dbReference type="Proteomes" id="UP000680304"/>
    </source>
</evidence>
<keyword evidence="2" id="KW-1185">Reference proteome</keyword>
<dbReference type="PANTHER" id="PTHR35145">
    <property type="entry name" value="CYTOPLASMIC PROTEIN-RELATED"/>
    <property type="match status" value="1"/>
</dbReference>
<accession>A0ABQ4N4T1</accession>
<evidence type="ECO:0000313" key="1">
    <source>
        <dbReference type="EMBL" id="GIQ63170.1"/>
    </source>
</evidence>
<proteinExistence type="predicted"/>
<dbReference type="Proteomes" id="UP000680304">
    <property type="component" value="Unassembled WGS sequence"/>
</dbReference>
<gene>
    <name evidence="1" type="ORF">PACILC2_17380</name>
</gene>
<dbReference type="Gene3D" id="3.90.1150.30">
    <property type="match status" value="1"/>
</dbReference>
<dbReference type="InterPro" id="IPR007351">
    <property type="entry name" value="YjbR"/>
</dbReference>
<dbReference type="InterPro" id="IPR038056">
    <property type="entry name" value="YjbR-like_sf"/>
</dbReference>
<reference evidence="1 2" key="1">
    <citation type="submission" date="2021-04" db="EMBL/GenBank/DDBJ databases">
        <title>Draft genome sequence of Paenibacillus cisolokensis, LC2-13A.</title>
        <authorList>
            <person name="Uke A."/>
            <person name="Chhe C."/>
            <person name="Baramee S."/>
            <person name="Kosugi A."/>
        </authorList>
    </citation>
    <scope>NUCLEOTIDE SEQUENCE [LARGE SCALE GENOMIC DNA]</scope>
    <source>
        <strain evidence="1 2">LC2-13A</strain>
    </source>
</reference>
<sequence>MISRLENYCLSLPGARAEFPFGPDPKVMKVGGKMFALLSGDGDAVSLKCDPAIAERLREQHAAVKPGYHLNKKHWNTIALDGTFTLSELTDMVRHSYDLVVSGLPKAERAKLK</sequence>
<dbReference type="InterPro" id="IPR058532">
    <property type="entry name" value="YjbR/MT2646/Rv2570-like"/>
</dbReference>